<feature type="domain" description="Polymerase nucleotidyl transferase" evidence="10">
    <location>
        <begin position="11"/>
        <end position="95"/>
    </location>
</feature>
<evidence type="ECO:0000259" key="10">
    <source>
        <dbReference type="Pfam" id="PF01909"/>
    </source>
</evidence>
<protein>
    <submittedName>
        <fullName evidence="11">Nucleotidyltransferase family protein</fullName>
    </submittedName>
</protein>
<name>A0A9D1RHF5_9BACT</name>
<dbReference type="CDD" id="cd05403">
    <property type="entry name" value="NT_KNTase_like"/>
    <property type="match status" value="1"/>
</dbReference>
<comment type="cofactor">
    <cofactor evidence="1">
        <name>Mg(2+)</name>
        <dbReference type="ChEBI" id="CHEBI:18420"/>
    </cofactor>
</comment>
<evidence type="ECO:0000256" key="3">
    <source>
        <dbReference type="ARBA" id="ARBA00022679"/>
    </source>
</evidence>
<comment type="caution">
    <text evidence="11">The sequence shown here is derived from an EMBL/GenBank/DDBJ whole genome shotgun (WGS) entry which is preliminary data.</text>
</comment>
<evidence type="ECO:0000256" key="6">
    <source>
        <dbReference type="ARBA" id="ARBA00022741"/>
    </source>
</evidence>
<dbReference type="InterPro" id="IPR002934">
    <property type="entry name" value="Polymerase_NTP_transf_dom"/>
</dbReference>
<keyword evidence="6" id="KW-0547">Nucleotide-binding</keyword>
<dbReference type="GO" id="GO:0005524">
    <property type="term" value="F:ATP binding"/>
    <property type="evidence" value="ECO:0007669"/>
    <property type="project" value="UniProtKB-KW"/>
</dbReference>
<keyword evidence="7" id="KW-0067">ATP-binding</keyword>
<organism evidence="11 12">
    <name type="scientific">Candidatus Onthomorpha intestinigallinarum</name>
    <dbReference type="NCBI Taxonomy" id="2840880"/>
    <lineage>
        <taxon>Bacteria</taxon>
        <taxon>Pseudomonadati</taxon>
        <taxon>Bacteroidota</taxon>
        <taxon>Bacteroidia</taxon>
        <taxon>Bacteroidales</taxon>
        <taxon>Candidatus Onthomorpha</taxon>
    </lineage>
</organism>
<keyword evidence="5" id="KW-0479">Metal-binding</keyword>
<accession>A0A9D1RHF5</accession>
<reference evidence="11" key="1">
    <citation type="journal article" date="2021" name="PeerJ">
        <title>Extensive microbial diversity within the chicken gut microbiome revealed by metagenomics and culture.</title>
        <authorList>
            <person name="Gilroy R."/>
            <person name="Ravi A."/>
            <person name="Getino M."/>
            <person name="Pursley I."/>
            <person name="Horton D.L."/>
            <person name="Alikhan N.F."/>
            <person name="Baker D."/>
            <person name="Gharbi K."/>
            <person name="Hall N."/>
            <person name="Watson M."/>
            <person name="Adriaenssens E.M."/>
            <person name="Foster-Nyarko E."/>
            <person name="Jarju S."/>
            <person name="Secka A."/>
            <person name="Antonio M."/>
            <person name="Oren A."/>
            <person name="Chaudhuri R.R."/>
            <person name="La Ragione R."/>
            <person name="Hildebrand F."/>
            <person name="Pallen M.J."/>
        </authorList>
    </citation>
    <scope>NUCLEOTIDE SEQUENCE</scope>
    <source>
        <strain evidence="11">Gambia16-930</strain>
    </source>
</reference>
<dbReference type="SUPFAM" id="SSF81301">
    <property type="entry name" value="Nucleotidyltransferase"/>
    <property type="match status" value="1"/>
</dbReference>
<gene>
    <name evidence="11" type="ORF">IAC47_05325</name>
</gene>
<dbReference type="Gene3D" id="3.30.460.10">
    <property type="entry name" value="Beta Polymerase, domain 2"/>
    <property type="match status" value="1"/>
</dbReference>
<evidence type="ECO:0000256" key="8">
    <source>
        <dbReference type="ARBA" id="ARBA00022842"/>
    </source>
</evidence>
<reference evidence="11" key="2">
    <citation type="submission" date="2021-04" db="EMBL/GenBank/DDBJ databases">
        <authorList>
            <person name="Gilroy R."/>
        </authorList>
    </citation>
    <scope>NUCLEOTIDE SEQUENCE</scope>
    <source>
        <strain evidence="11">Gambia16-930</strain>
    </source>
</reference>
<keyword evidence="8" id="KW-0460">Magnesium</keyword>
<proteinExistence type="inferred from homology"/>
<dbReference type="GO" id="GO:0046872">
    <property type="term" value="F:metal ion binding"/>
    <property type="evidence" value="ECO:0007669"/>
    <property type="project" value="UniProtKB-KW"/>
</dbReference>
<evidence type="ECO:0000256" key="1">
    <source>
        <dbReference type="ARBA" id="ARBA00001946"/>
    </source>
</evidence>
<dbReference type="GO" id="GO:0016779">
    <property type="term" value="F:nucleotidyltransferase activity"/>
    <property type="evidence" value="ECO:0007669"/>
    <property type="project" value="UniProtKB-KW"/>
</dbReference>
<sequence length="96" mass="10883">MQTEEILEKLREYKAERGDAYGIETLGLFGSCARGEQLPDSDIDVCVKMKTPSFFSMAGIQNELEELFKCKVDLISLGAIMRPLFKKNLERDAVYV</sequence>
<dbReference type="Proteomes" id="UP000824267">
    <property type="component" value="Unassembled WGS sequence"/>
</dbReference>
<comment type="similarity">
    <text evidence="9">Belongs to the MntA antitoxin family.</text>
</comment>
<evidence type="ECO:0000256" key="4">
    <source>
        <dbReference type="ARBA" id="ARBA00022695"/>
    </source>
</evidence>
<evidence type="ECO:0000313" key="12">
    <source>
        <dbReference type="Proteomes" id="UP000824267"/>
    </source>
</evidence>
<dbReference type="InterPro" id="IPR043519">
    <property type="entry name" value="NT_sf"/>
</dbReference>
<keyword evidence="2" id="KW-1277">Toxin-antitoxin system</keyword>
<dbReference type="PANTHER" id="PTHR33571">
    <property type="entry name" value="SSL8005 PROTEIN"/>
    <property type="match status" value="1"/>
</dbReference>
<dbReference type="EMBL" id="DXGG01000168">
    <property type="protein sequence ID" value="HIW87677.1"/>
    <property type="molecule type" value="Genomic_DNA"/>
</dbReference>
<keyword evidence="4" id="KW-0548">Nucleotidyltransferase</keyword>
<keyword evidence="3" id="KW-0808">Transferase</keyword>
<evidence type="ECO:0000313" key="11">
    <source>
        <dbReference type="EMBL" id="HIW87677.1"/>
    </source>
</evidence>
<evidence type="ECO:0000256" key="5">
    <source>
        <dbReference type="ARBA" id="ARBA00022723"/>
    </source>
</evidence>
<evidence type="ECO:0000256" key="7">
    <source>
        <dbReference type="ARBA" id="ARBA00022840"/>
    </source>
</evidence>
<evidence type="ECO:0000256" key="2">
    <source>
        <dbReference type="ARBA" id="ARBA00022649"/>
    </source>
</evidence>
<evidence type="ECO:0000256" key="9">
    <source>
        <dbReference type="ARBA" id="ARBA00038276"/>
    </source>
</evidence>
<dbReference type="AlphaFoldDB" id="A0A9D1RHF5"/>
<dbReference type="InterPro" id="IPR052038">
    <property type="entry name" value="Type-VII_TA_antitoxin"/>
</dbReference>
<dbReference type="PANTHER" id="PTHR33571:SF14">
    <property type="entry name" value="PROTEIN ADENYLYLTRANSFERASE MJ0435-RELATED"/>
    <property type="match status" value="1"/>
</dbReference>
<dbReference type="Pfam" id="PF01909">
    <property type="entry name" value="NTP_transf_2"/>
    <property type="match status" value="1"/>
</dbReference>